<feature type="compositionally biased region" description="Low complexity" evidence="1">
    <location>
        <begin position="256"/>
        <end position="266"/>
    </location>
</feature>
<feature type="compositionally biased region" description="Basic and acidic residues" evidence="1">
    <location>
        <begin position="36"/>
        <end position="62"/>
    </location>
</feature>
<feature type="region of interest" description="Disordered" evidence="1">
    <location>
        <begin position="1"/>
        <end position="65"/>
    </location>
</feature>
<organism evidence="2 3">
    <name type="scientific">Stereocaulon virgatum</name>
    <dbReference type="NCBI Taxonomy" id="373712"/>
    <lineage>
        <taxon>Eukaryota</taxon>
        <taxon>Fungi</taxon>
        <taxon>Dikarya</taxon>
        <taxon>Ascomycota</taxon>
        <taxon>Pezizomycotina</taxon>
        <taxon>Lecanoromycetes</taxon>
        <taxon>OSLEUM clade</taxon>
        <taxon>Lecanoromycetidae</taxon>
        <taxon>Lecanorales</taxon>
        <taxon>Lecanorineae</taxon>
        <taxon>Stereocaulaceae</taxon>
        <taxon>Stereocaulon</taxon>
    </lineage>
</organism>
<evidence type="ECO:0000256" key="1">
    <source>
        <dbReference type="SAM" id="MobiDB-lite"/>
    </source>
</evidence>
<dbReference type="EMBL" id="JBEFKJ010000004">
    <property type="protein sequence ID" value="KAL2046142.1"/>
    <property type="molecule type" value="Genomic_DNA"/>
</dbReference>
<feature type="region of interest" description="Disordered" evidence="1">
    <location>
        <begin position="84"/>
        <end position="110"/>
    </location>
</feature>
<feature type="compositionally biased region" description="Basic residues" evidence="1">
    <location>
        <begin position="1"/>
        <end position="11"/>
    </location>
</feature>
<protein>
    <submittedName>
        <fullName evidence="2">Uncharacterized protein</fullName>
    </submittedName>
</protein>
<feature type="compositionally biased region" description="Pro residues" evidence="1">
    <location>
        <begin position="20"/>
        <end position="35"/>
    </location>
</feature>
<evidence type="ECO:0000313" key="3">
    <source>
        <dbReference type="Proteomes" id="UP001590950"/>
    </source>
</evidence>
<name>A0ABR4AN43_9LECA</name>
<dbReference type="Proteomes" id="UP001590950">
    <property type="component" value="Unassembled WGS sequence"/>
</dbReference>
<evidence type="ECO:0000313" key="2">
    <source>
        <dbReference type="EMBL" id="KAL2046142.1"/>
    </source>
</evidence>
<sequence>MFHRKSNKPKGLHISNPILLPSPNPELPLPPPPRPYRPERPWDGLEEHNQTVQDERICKSEDEERDSQILLDIVNEYHSRQTLRQIPPEAHDGEEAITSASPQQQEQVQSFQRFVRDLQREAALASPALAYPHNHAARLPKPMQAPQIKQDLPLAEKILRKVARGPDSLQEQRGKHQLNLAEKRYHQRKGSAGDVGQGGKVPEAVRSCRAEEDEDRNVEGEAASVYPADDDEVQRPKPARPQNIQEVWDLDPPTPTDSGSPGSSPTRSHKAPLSPNPNPNHSPRLPGTYPPQHDIRCSAASSPASESTIDWNEIRFSTFARRTIAAFARNGRKRGYDPNDLITYEDMHRKKSPDEVAAEIAAAEALRDDPEQNERRFGLAWELLNGNSRKNERLGEVVVKLSRKREREDKRRAGEARDRVTELGYLTGKI</sequence>
<comment type="caution">
    <text evidence="2">The sequence shown here is derived from an EMBL/GenBank/DDBJ whole genome shotgun (WGS) entry which is preliminary data.</text>
</comment>
<gene>
    <name evidence="2" type="ORF">N7G274_001589</name>
</gene>
<accession>A0ABR4AN43</accession>
<keyword evidence="3" id="KW-1185">Reference proteome</keyword>
<feature type="region of interest" description="Disordered" evidence="1">
    <location>
        <begin position="163"/>
        <end position="307"/>
    </location>
</feature>
<reference evidence="2 3" key="1">
    <citation type="submission" date="2024-09" db="EMBL/GenBank/DDBJ databases">
        <title>Rethinking Asexuality: The Enigmatic Case of Functional Sexual Genes in Lepraria (Stereocaulaceae).</title>
        <authorList>
            <person name="Doellman M."/>
            <person name="Sun Y."/>
            <person name="Barcenas-Pena A."/>
            <person name="Lumbsch H.T."/>
            <person name="Grewe F."/>
        </authorList>
    </citation>
    <scope>NUCLEOTIDE SEQUENCE [LARGE SCALE GENOMIC DNA]</scope>
    <source>
        <strain evidence="2 3">Mercado 3170</strain>
    </source>
</reference>
<proteinExistence type="predicted"/>